<feature type="region of interest" description="Disordered" evidence="1">
    <location>
        <begin position="70"/>
        <end position="95"/>
    </location>
</feature>
<dbReference type="Proteomes" id="UP000638648">
    <property type="component" value="Unassembled WGS sequence"/>
</dbReference>
<name>A0A927MWA4_9ACTN</name>
<dbReference type="AlphaFoldDB" id="A0A927MWA4"/>
<evidence type="ECO:0000313" key="3">
    <source>
        <dbReference type="Proteomes" id="UP000638648"/>
    </source>
</evidence>
<keyword evidence="3" id="KW-1185">Reference proteome</keyword>
<dbReference type="RefSeq" id="WP_192748984.1">
    <property type="nucleotide sequence ID" value="NZ_BAABJL010000169.1"/>
</dbReference>
<proteinExistence type="predicted"/>
<gene>
    <name evidence="2" type="ORF">HEB94_001298</name>
</gene>
<protein>
    <submittedName>
        <fullName evidence="2">Uncharacterized protein</fullName>
    </submittedName>
</protein>
<organism evidence="2 3">
    <name type="scientific">Actinopolymorpha pittospori</name>
    <dbReference type="NCBI Taxonomy" id="648752"/>
    <lineage>
        <taxon>Bacteria</taxon>
        <taxon>Bacillati</taxon>
        <taxon>Actinomycetota</taxon>
        <taxon>Actinomycetes</taxon>
        <taxon>Propionibacteriales</taxon>
        <taxon>Actinopolymorphaceae</taxon>
        <taxon>Actinopolymorpha</taxon>
    </lineage>
</organism>
<dbReference type="EMBL" id="JADBEM010000001">
    <property type="protein sequence ID" value="MBE1604450.1"/>
    <property type="molecule type" value="Genomic_DNA"/>
</dbReference>
<evidence type="ECO:0000256" key="1">
    <source>
        <dbReference type="SAM" id="MobiDB-lite"/>
    </source>
</evidence>
<comment type="caution">
    <text evidence="2">The sequence shown here is derived from an EMBL/GenBank/DDBJ whole genome shotgun (WGS) entry which is preliminary data.</text>
</comment>
<accession>A0A927MWA4</accession>
<evidence type="ECO:0000313" key="2">
    <source>
        <dbReference type="EMBL" id="MBE1604450.1"/>
    </source>
</evidence>
<feature type="compositionally biased region" description="Basic and acidic residues" evidence="1">
    <location>
        <begin position="70"/>
        <end position="87"/>
    </location>
</feature>
<sequence length="270" mass="29846">MSPRSLPARASLHQLRRQAKDLHHAAATGDPAALARFAAFAKAISLTSAHLVLAREYGYSSWARLKDEVEHRRRSDVRDGETAEPADRSWPTFGIDPPDDELGTVVAVETVAASSPRATIAITDITVHSTGCLINLEWVLHRTAESTTEWQGMFEEVLGHPFHDLRPVETRPPGNQLIFAAEFSDGRRATLMQEGTSDGHRPMILDRGGGVGNRVDDGDCRGRTTLYLWPVPPPGELRFVVEWPTFGVPRTTTLLDADEIHAAKARIRRH</sequence>
<reference evidence="2" key="1">
    <citation type="submission" date="2020-10" db="EMBL/GenBank/DDBJ databases">
        <title>Sequencing the genomes of 1000 actinobacteria strains.</title>
        <authorList>
            <person name="Klenk H.-P."/>
        </authorList>
    </citation>
    <scope>NUCLEOTIDE SEQUENCE</scope>
    <source>
        <strain evidence="2">DSM 45354</strain>
    </source>
</reference>